<keyword evidence="3" id="KW-1185">Reference proteome</keyword>
<keyword evidence="1" id="KW-0812">Transmembrane</keyword>
<evidence type="ECO:0000256" key="1">
    <source>
        <dbReference type="SAM" id="Phobius"/>
    </source>
</evidence>
<reference evidence="3" key="1">
    <citation type="journal article" date="2019" name="Int. J. Syst. Evol. Microbiol.">
        <title>The Global Catalogue of Microorganisms (GCM) 10K type strain sequencing project: providing services to taxonomists for standard genome sequencing and annotation.</title>
        <authorList>
            <consortium name="The Broad Institute Genomics Platform"/>
            <consortium name="The Broad Institute Genome Sequencing Center for Infectious Disease"/>
            <person name="Wu L."/>
            <person name="Ma J."/>
        </authorList>
    </citation>
    <scope>NUCLEOTIDE SEQUENCE [LARGE SCALE GENOMIC DNA]</scope>
    <source>
        <strain evidence="3">KCTC 33676</strain>
    </source>
</reference>
<feature type="transmembrane region" description="Helical" evidence="1">
    <location>
        <begin position="127"/>
        <end position="149"/>
    </location>
</feature>
<feature type="transmembrane region" description="Helical" evidence="1">
    <location>
        <begin position="391"/>
        <end position="412"/>
    </location>
</feature>
<protein>
    <submittedName>
        <fullName evidence="2">Sporulation protein</fullName>
    </submittedName>
</protein>
<keyword evidence="1" id="KW-1133">Transmembrane helix</keyword>
<keyword evidence="1" id="KW-0472">Membrane</keyword>
<organism evidence="2 3">
    <name type="scientific">Marinicrinis sediminis</name>
    <dbReference type="NCBI Taxonomy" id="1652465"/>
    <lineage>
        <taxon>Bacteria</taxon>
        <taxon>Bacillati</taxon>
        <taxon>Bacillota</taxon>
        <taxon>Bacilli</taxon>
        <taxon>Bacillales</taxon>
        <taxon>Paenibacillaceae</taxon>
    </lineage>
</organism>
<name>A0ABW5R518_9BACL</name>
<feature type="transmembrane region" description="Helical" evidence="1">
    <location>
        <begin position="155"/>
        <end position="173"/>
    </location>
</feature>
<feature type="transmembrane region" description="Helical" evidence="1">
    <location>
        <begin position="227"/>
        <end position="247"/>
    </location>
</feature>
<sequence>MSSIPVAYKSHIATLLISLSMLAVVCSIVIFPERSFEASLSGLNLWWKLIMPALLPFFILAEVAGALGVFHAWGTLISPLTKRLLGLSGTSGWAMAFGWSLGYPAGAKITAELKQQGWIGHEEGKRLLAYSYVASPIVLFGIVATGLLNQPHLGWYLWLIQCLAFLGMLLFSYTRPTAPSNGTLSAPEKGNGSTSLLSQMLHAAECARRDDGRSLGRLLGDSVTRSVQALFMIGGTIMLFSVIVAAAEQVSLSWMAPLLSVQQIEWLQSGFHLILAGTLEPHLASASLVTSSLPIAWQLALVSAIWAWGGLAFHAQVHSFIQGTGLPYRFFFFFKLLQALLALGLGLLLWKPYTSLIAFVNRSSTALVLSDRPVPPPAEAGSFHIQLWELWGWQVSMLASSCVLLAVIGWLCHRLSRSRQG</sequence>
<dbReference type="Proteomes" id="UP001597497">
    <property type="component" value="Unassembled WGS sequence"/>
</dbReference>
<feature type="transmembrane region" description="Helical" evidence="1">
    <location>
        <begin position="12"/>
        <end position="32"/>
    </location>
</feature>
<accession>A0ABW5R518</accession>
<feature type="transmembrane region" description="Helical" evidence="1">
    <location>
        <begin position="85"/>
        <end position="106"/>
    </location>
</feature>
<feature type="transmembrane region" description="Helical" evidence="1">
    <location>
        <begin position="295"/>
        <end position="314"/>
    </location>
</feature>
<evidence type="ECO:0000313" key="2">
    <source>
        <dbReference type="EMBL" id="MFD2670157.1"/>
    </source>
</evidence>
<feature type="transmembrane region" description="Helical" evidence="1">
    <location>
        <begin position="53"/>
        <end position="73"/>
    </location>
</feature>
<proteinExistence type="predicted"/>
<comment type="caution">
    <text evidence="2">The sequence shown here is derived from an EMBL/GenBank/DDBJ whole genome shotgun (WGS) entry which is preliminary data.</text>
</comment>
<gene>
    <name evidence="2" type="ORF">ACFSUC_00885</name>
</gene>
<dbReference type="RefSeq" id="WP_379927496.1">
    <property type="nucleotide sequence ID" value="NZ_JBHUMM010000001.1"/>
</dbReference>
<evidence type="ECO:0000313" key="3">
    <source>
        <dbReference type="Proteomes" id="UP001597497"/>
    </source>
</evidence>
<dbReference type="EMBL" id="JBHUMM010000001">
    <property type="protein sequence ID" value="MFD2670157.1"/>
    <property type="molecule type" value="Genomic_DNA"/>
</dbReference>
<feature type="transmembrane region" description="Helical" evidence="1">
    <location>
        <begin position="326"/>
        <end position="350"/>
    </location>
</feature>